<dbReference type="FunFam" id="1.10.10.10:FF:000001">
    <property type="entry name" value="LysR family transcriptional regulator"/>
    <property type="match status" value="1"/>
</dbReference>
<dbReference type="Proteomes" id="UP000019146">
    <property type="component" value="Plasmid unnamed"/>
</dbReference>
<dbReference type="KEGG" id="bcai:K788_0006030"/>
<protein>
    <submittedName>
        <fullName evidence="6">Transcriptional regulator, LysR family</fullName>
    </submittedName>
</protein>
<dbReference type="Pfam" id="PF00126">
    <property type="entry name" value="HTH_1"/>
    <property type="match status" value="1"/>
</dbReference>
<dbReference type="InterPro" id="IPR036388">
    <property type="entry name" value="WH-like_DNA-bd_sf"/>
</dbReference>
<keyword evidence="2" id="KW-0805">Transcription regulation</keyword>
<dbReference type="Gene3D" id="3.40.190.290">
    <property type="match status" value="1"/>
</dbReference>
<dbReference type="InterPro" id="IPR036390">
    <property type="entry name" value="WH_DNA-bd_sf"/>
</dbReference>
<dbReference type="InterPro" id="IPR005119">
    <property type="entry name" value="LysR_subst-bd"/>
</dbReference>
<dbReference type="GO" id="GO:0003700">
    <property type="term" value="F:DNA-binding transcription factor activity"/>
    <property type="evidence" value="ECO:0007669"/>
    <property type="project" value="InterPro"/>
</dbReference>
<dbReference type="SUPFAM" id="SSF53850">
    <property type="entry name" value="Periplasmic binding protein-like II"/>
    <property type="match status" value="1"/>
</dbReference>
<keyword evidence="4" id="KW-0804">Transcription</keyword>
<dbReference type="GO" id="GO:0003677">
    <property type="term" value="F:DNA binding"/>
    <property type="evidence" value="ECO:0007669"/>
    <property type="project" value="UniProtKB-KW"/>
</dbReference>
<evidence type="ECO:0000259" key="5">
    <source>
        <dbReference type="PROSITE" id="PS50931"/>
    </source>
</evidence>
<evidence type="ECO:0000256" key="3">
    <source>
        <dbReference type="ARBA" id="ARBA00023125"/>
    </source>
</evidence>
<dbReference type="Pfam" id="PF03466">
    <property type="entry name" value="LysR_substrate"/>
    <property type="match status" value="1"/>
</dbReference>
<proteinExistence type="inferred from homology"/>
<geneLocation type="plasmid" evidence="7"/>
<dbReference type="InterPro" id="IPR000847">
    <property type="entry name" value="LysR_HTH_N"/>
</dbReference>
<evidence type="ECO:0000313" key="6">
    <source>
        <dbReference type="EMBL" id="ALL71563.1"/>
    </source>
</evidence>
<dbReference type="EMBL" id="CP012748">
    <property type="protein sequence ID" value="ALL71563.1"/>
    <property type="molecule type" value="Genomic_DNA"/>
</dbReference>
<dbReference type="RefSeq" id="WP_035992041.1">
    <property type="nucleotide sequence ID" value="NZ_CP012748.1"/>
</dbReference>
<comment type="similarity">
    <text evidence="1">Belongs to the LysR transcriptional regulatory family.</text>
</comment>
<dbReference type="PROSITE" id="PS50931">
    <property type="entry name" value="HTH_LYSR"/>
    <property type="match status" value="1"/>
</dbReference>
<evidence type="ECO:0000256" key="2">
    <source>
        <dbReference type="ARBA" id="ARBA00023015"/>
    </source>
</evidence>
<gene>
    <name evidence="6" type="ORF">K788_0006030</name>
</gene>
<dbReference type="GeneID" id="69974907"/>
<dbReference type="PANTHER" id="PTHR30419:SF8">
    <property type="entry name" value="NITROGEN ASSIMILATION TRANSCRIPTIONAL ACTIVATOR-RELATED"/>
    <property type="match status" value="1"/>
</dbReference>
<dbReference type="AlphaFoldDB" id="A0A0P0RR50"/>
<accession>A0A0P0RR50</accession>
<dbReference type="GO" id="GO:0005829">
    <property type="term" value="C:cytosol"/>
    <property type="evidence" value="ECO:0007669"/>
    <property type="project" value="TreeGrafter"/>
</dbReference>
<dbReference type="InterPro" id="IPR050950">
    <property type="entry name" value="HTH-type_LysR_regulators"/>
</dbReference>
<dbReference type="Gene3D" id="1.10.10.10">
    <property type="entry name" value="Winged helix-like DNA-binding domain superfamily/Winged helix DNA-binding domain"/>
    <property type="match status" value="1"/>
</dbReference>
<dbReference type="PANTHER" id="PTHR30419">
    <property type="entry name" value="HTH-TYPE TRANSCRIPTIONAL REGULATOR YBHD"/>
    <property type="match status" value="1"/>
</dbReference>
<organism evidence="6 7">
    <name type="scientific">Paraburkholderia caribensis MBA4</name>
    <dbReference type="NCBI Taxonomy" id="1323664"/>
    <lineage>
        <taxon>Bacteria</taxon>
        <taxon>Pseudomonadati</taxon>
        <taxon>Pseudomonadota</taxon>
        <taxon>Betaproteobacteria</taxon>
        <taxon>Burkholderiales</taxon>
        <taxon>Burkholderiaceae</taxon>
        <taxon>Paraburkholderia</taxon>
    </lineage>
</organism>
<evidence type="ECO:0000313" key="7">
    <source>
        <dbReference type="Proteomes" id="UP000019146"/>
    </source>
</evidence>
<evidence type="ECO:0000256" key="1">
    <source>
        <dbReference type="ARBA" id="ARBA00009437"/>
    </source>
</evidence>
<keyword evidence="3" id="KW-0238">DNA-binding</keyword>
<feature type="domain" description="HTH lysR-type" evidence="5">
    <location>
        <begin position="1"/>
        <end position="58"/>
    </location>
</feature>
<sequence>MNSDDLELFARVAKTGSISRTAMDLGANQSTVSRRIGILEAELGVRLFRRSGRGVGLTEHGEQLLGYALAMEKTLDEARIAMQDSGKRGPATLSIAAQPTIARIMFGRLGHRLKARYPGTRIRFVEGLATHILGWLNDGDVDLAVMYVPEHPGASQFDPLLSEQVCLVTPAALPIPDGPFAVSGLAGVPLILPSTHHGLRVLVESLAARHGFTPDIALECDGSISITKRLVIEQCGSTVLPAAAVVEEVASGRVRCFPLTDPVVQREVALAWPQNRVMPEGVWHVAQMVRDLAADLSGDGSWPNTTLHPASKA</sequence>
<dbReference type="SUPFAM" id="SSF46785">
    <property type="entry name" value="Winged helix' DNA-binding domain"/>
    <property type="match status" value="1"/>
</dbReference>
<evidence type="ECO:0000256" key="4">
    <source>
        <dbReference type="ARBA" id="ARBA00023163"/>
    </source>
</evidence>
<keyword evidence="6" id="KW-0614">Plasmid</keyword>
<reference evidence="6 7" key="1">
    <citation type="journal article" date="2014" name="Genome Announc.">
        <title>Draft Genome Sequence of the Haloacid-Degrading Burkholderia caribensis Strain MBA4.</title>
        <authorList>
            <person name="Pan Y."/>
            <person name="Kong K.F."/>
            <person name="Tsang J.S."/>
        </authorList>
    </citation>
    <scope>NUCLEOTIDE SEQUENCE [LARGE SCALE GENOMIC DNA]</scope>
    <source>
        <strain evidence="6 7">MBA4</strain>
        <plasmid evidence="7">Plasmid</plasmid>
    </source>
</reference>
<name>A0A0P0RR50_9BURK</name>